<sequence>MSDKKALTAALCLHFWEKTRWDMYRAEELRQLARSWYHVCAGHQFYLIPKNKISILAKVSNTEFFHQETPPHLATSSVTASDSQY</sequence>
<organism evidence="1">
    <name type="scientific">Arion vulgaris</name>
    <dbReference type="NCBI Taxonomy" id="1028688"/>
    <lineage>
        <taxon>Eukaryota</taxon>
        <taxon>Metazoa</taxon>
        <taxon>Spiralia</taxon>
        <taxon>Lophotrochozoa</taxon>
        <taxon>Mollusca</taxon>
        <taxon>Gastropoda</taxon>
        <taxon>Heterobranchia</taxon>
        <taxon>Euthyneura</taxon>
        <taxon>Panpulmonata</taxon>
        <taxon>Eupulmonata</taxon>
        <taxon>Stylommatophora</taxon>
        <taxon>Helicina</taxon>
        <taxon>Arionoidea</taxon>
        <taxon>Arionidae</taxon>
        <taxon>Arion</taxon>
    </lineage>
</organism>
<gene>
    <name evidence="1" type="primary">ORF183365</name>
</gene>
<evidence type="ECO:0000313" key="1">
    <source>
        <dbReference type="EMBL" id="CEK91506.1"/>
    </source>
</evidence>
<dbReference type="AlphaFoldDB" id="A0A0B7BGT6"/>
<dbReference type="EMBL" id="HACG01044641">
    <property type="protein sequence ID" value="CEK91506.1"/>
    <property type="molecule type" value="Transcribed_RNA"/>
</dbReference>
<accession>A0A0B7BGT6</accession>
<protein>
    <submittedName>
        <fullName evidence="1">Uncharacterized protein</fullName>
    </submittedName>
</protein>
<reference evidence="1" key="1">
    <citation type="submission" date="2014-12" db="EMBL/GenBank/DDBJ databases">
        <title>Insight into the proteome of Arion vulgaris.</title>
        <authorList>
            <person name="Aradska J."/>
            <person name="Bulat T."/>
            <person name="Smidak R."/>
            <person name="Sarate P."/>
            <person name="Gangsoo J."/>
            <person name="Sialana F."/>
            <person name="Bilban M."/>
            <person name="Lubec G."/>
        </authorList>
    </citation>
    <scope>NUCLEOTIDE SEQUENCE</scope>
    <source>
        <tissue evidence="1">Skin</tissue>
    </source>
</reference>
<proteinExistence type="predicted"/>
<name>A0A0B7BGT6_9EUPU</name>